<dbReference type="InterPro" id="IPR018656">
    <property type="entry name" value="DUF2087"/>
</dbReference>
<reference evidence="4 5" key="1">
    <citation type="submission" date="2017-01" db="EMBL/GenBank/DDBJ databases">
        <title>Genome analysis of Paenibacillus selenitrireducens ES3-24.</title>
        <authorList>
            <person name="Xu D."/>
            <person name="Yao R."/>
            <person name="Zheng S."/>
        </authorList>
    </citation>
    <scope>NUCLEOTIDE SEQUENCE [LARGE SCALE GENOMIC DNA]</scope>
    <source>
        <strain evidence="4 5">ES3-24</strain>
    </source>
</reference>
<dbReference type="AlphaFoldDB" id="A0A1T2XHY6"/>
<gene>
    <name evidence="4" type="ORF">BVG16_10455</name>
</gene>
<dbReference type="EMBL" id="MSZX01000003">
    <property type="protein sequence ID" value="OPA79480.1"/>
    <property type="molecule type" value="Genomic_DNA"/>
</dbReference>
<accession>A0A1T2XHY6</accession>
<evidence type="ECO:0000313" key="5">
    <source>
        <dbReference type="Proteomes" id="UP000190188"/>
    </source>
</evidence>
<dbReference type="GO" id="GO:0003677">
    <property type="term" value="F:DNA binding"/>
    <property type="evidence" value="ECO:0007669"/>
    <property type="project" value="InterPro"/>
</dbReference>
<organism evidence="4 5">
    <name type="scientific">Paenibacillus selenitireducens</name>
    <dbReference type="NCBI Taxonomy" id="1324314"/>
    <lineage>
        <taxon>Bacteria</taxon>
        <taxon>Bacillati</taxon>
        <taxon>Bacillota</taxon>
        <taxon>Bacilli</taxon>
        <taxon>Bacillales</taxon>
        <taxon>Paenibacillaceae</taxon>
        <taxon>Paenibacillus</taxon>
    </lineage>
</organism>
<protein>
    <submittedName>
        <fullName evidence="4">Transcriptional regulator</fullName>
    </submittedName>
</protein>
<evidence type="ECO:0000313" key="4">
    <source>
        <dbReference type="EMBL" id="OPA79480.1"/>
    </source>
</evidence>
<sequence>MSELNEMFWNASVEQLKQGYIYDEKKEEYTCLVCGERFVKGIIYSEADVMYEASKFAEVHVALEHESMFHYLTGLDKKLTGLTELQNDLVQLFYQGRSDQEIVKELQGGSTSTIRNHRFSLREKMKQARIFLAIMEMAEAKGGAERPRFVNPPKTAKKLDERYAITEEEHAGIIAKYFPEGPEGELIEFPRKEKRKISILTHLMNRFDVREKYTEREVNAILKTANDDFVTLRRYLIEYGFLDRLEDGSQYWVKTK</sequence>
<dbReference type="RefSeq" id="WP_078498480.1">
    <property type="nucleotide sequence ID" value="NZ_MSZX01000003.1"/>
</dbReference>
<dbReference type="Pfam" id="PF09860">
    <property type="entry name" value="DUF2087"/>
    <property type="match status" value="1"/>
</dbReference>
<feature type="domain" description="DUF2087" evidence="3">
    <location>
        <begin position="186"/>
        <end position="253"/>
    </location>
</feature>
<keyword evidence="2" id="KW-0804">Transcription</keyword>
<evidence type="ECO:0000256" key="2">
    <source>
        <dbReference type="ARBA" id="ARBA00023163"/>
    </source>
</evidence>
<dbReference type="SUPFAM" id="SSF46894">
    <property type="entry name" value="C-terminal effector domain of the bipartite response regulators"/>
    <property type="match status" value="1"/>
</dbReference>
<proteinExistence type="predicted"/>
<dbReference type="Proteomes" id="UP000190188">
    <property type="component" value="Unassembled WGS sequence"/>
</dbReference>
<keyword evidence="5" id="KW-1185">Reference proteome</keyword>
<dbReference type="InterPro" id="IPR036388">
    <property type="entry name" value="WH-like_DNA-bd_sf"/>
</dbReference>
<evidence type="ECO:0000259" key="3">
    <source>
        <dbReference type="Pfam" id="PF09860"/>
    </source>
</evidence>
<dbReference type="GO" id="GO:0006355">
    <property type="term" value="P:regulation of DNA-templated transcription"/>
    <property type="evidence" value="ECO:0007669"/>
    <property type="project" value="InterPro"/>
</dbReference>
<dbReference type="STRING" id="1324314.BVG16_10455"/>
<dbReference type="InterPro" id="IPR016032">
    <property type="entry name" value="Sig_transdc_resp-reg_C-effctor"/>
</dbReference>
<dbReference type="OrthoDB" id="9789954at2"/>
<keyword evidence="1" id="KW-0805">Transcription regulation</keyword>
<dbReference type="Gene3D" id="1.10.10.10">
    <property type="entry name" value="Winged helix-like DNA-binding domain superfamily/Winged helix DNA-binding domain"/>
    <property type="match status" value="1"/>
</dbReference>
<comment type="caution">
    <text evidence="4">The sequence shown here is derived from an EMBL/GenBank/DDBJ whole genome shotgun (WGS) entry which is preliminary data.</text>
</comment>
<evidence type="ECO:0000256" key="1">
    <source>
        <dbReference type="ARBA" id="ARBA00023015"/>
    </source>
</evidence>
<name>A0A1T2XHY6_9BACL</name>